<dbReference type="Proteomes" id="UP000002318">
    <property type="component" value="Chromosome"/>
</dbReference>
<reference evidence="1 2" key="1">
    <citation type="journal article" date="2010" name="Stand. Genomic Sci.">
        <title>Complete genome sequence of Spirochaeta smaragdinae type strain (SEBR 4228).</title>
        <authorList>
            <person name="Mavromatis K."/>
            <person name="Yasawong M."/>
            <person name="Chertkov O."/>
            <person name="Lapidus A."/>
            <person name="Lucas S."/>
            <person name="Nolan M."/>
            <person name="Del Rio T.G."/>
            <person name="Tice H."/>
            <person name="Cheng J.F."/>
            <person name="Pitluck S."/>
            <person name="Liolios K."/>
            <person name="Ivanova N."/>
            <person name="Tapia R."/>
            <person name="Han C."/>
            <person name="Bruce D."/>
            <person name="Goodwin L."/>
            <person name="Pati A."/>
            <person name="Chen A."/>
            <person name="Palaniappan K."/>
            <person name="Land M."/>
            <person name="Hauser L."/>
            <person name="Chang Y.J."/>
            <person name="Jeffries C.D."/>
            <person name="Detter J.C."/>
            <person name="Rohde M."/>
            <person name="Brambilla E."/>
            <person name="Spring S."/>
            <person name="Goker M."/>
            <person name="Sikorski J."/>
            <person name="Woyke T."/>
            <person name="Bristow J."/>
            <person name="Eisen J.A."/>
            <person name="Markowitz V."/>
            <person name="Hugenholtz P."/>
            <person name="Klenk H.P."/>
            <person name="Kyrpides N.C."/>
        </authorList>
    </citation>
    <scope>NUCLEOTIDE SEQUENCE [LARGE SCALE GENOMIC DNA]</scope>
    <source>
        <strain evidence="2">DSM 11293 / JCM 15392 / SEBR 4228</strain>
    </source>
</reference>
<evidence type="ECO:0000313" key="1">
    <source>
        <dbReference type="EMBL" id="ADK81542.1"/>
    </source>
</evidence>
<proteinExistence type="predicted"/>
<sequence length="415" mass="45574">MDKRLTAIYREKQEERFPNRFDITFHYDDGDRQLSYEKVVWDVDGHSAGLRYGENPHQKAALYKRVGGPVEIADMIKLLPVSGLSSELELVKSGKHPGKINVVDVDRALQILQYMGDRPTAAIMKHNNPSGVARADGVKDAVAKALGGDPIAAFGGAVIVNRRIPIDAAKLIADNYFEIVAAPDFEPGVVEILSGRKNLRIFRIAGMDRLEECAAGQYVEFTSLVDGGLILQNSYTTSIRKKEDFILAESERKGEHFRCRRDASEQERKDLLFGWLVESAVTSNSVIYVKDEATVAIGTGEQDRVGVATIARDKAYRNMAERIARSEYSGSFDSLDDTTKASVMARVEEAKGGLSGAVMISDGFFPFRDGVDVALREGVTAIAEPGGSLRDGEVIEACNEYGAALLFTGERSFRH</sequence>
<dbReference type="eggNOG" id="COG0138">
    <property type="taxonomic scope" value="Bacteria"/>
</dbReference>
<dbReference type="HOGENOM" id="CLU_016316_1_0_12"/>
<evidence type="ECO:0000313" key="2">
    <source>
        <dbReference type="Proteomes" id="UP000002318"/>
    </source>
</evidence>
<name>E1R3B1_SEDSS</name>
<dbReference type="STRING" id="573413.Spirs_2428"/>
<dbReference type="PANTHER" id="PTHR11692">
    <property type="entry name" value="BIFUNCTIONAL PURINE BIOSYNTHESIS PROTEIN PURH"/>
    <property type="match status" value="1"/>
</dbReference>
<keyword evidence="2" id="KW-1185">Reference proteome</keyword>
<dbReference type="EMBL" id="CP002116">
    <property type="protein sequence ID" value="ADK81542.1"/>
    <property type="molecule type" value="Genomic_DNA"/>
</dbReference>
<organism evidence="1 2">
    <name type="scientific">Sediminispirochaeta smaragdinae (strain DSM 11293 / JCM 15392 / SEBR 4228)</name>
    <name type="common">Spirochaeta smaragdinae</name>
    <dbReference type="NCBI Taxonomy" id="573413"/>
    <lineage>
        <taxon>Bacteria</taxon>
        <taxon>Pseudomonadati</taxon>
        <taxon>Spirochaetota</taxon>
        <taxon>Spirochaetia</taxon>
        <taxon>Spirochaetales</taxon>
        <taxon>Spirochaetaceae</taxon>
        <taxon>Sediminispirochaeta</taxon>
    </lineage>
</organism>
<dbReference type="Pfam" id="PF01808">
    <property type="entry name" value="AICARFT_IMPCHas"/>
    <property type="match status" value="1"/>
</dbReference>
<dbReference type="Gene3D" id="3.40.140.20">
    <property type="match status" value="2"/>
</dbReference>
<protein>
    <submittedName>
        <fullName evidence="1">Phosphoribosylaminoimidazolecarboxamideformyltra nsferase</fullName>
        <ecNumber evidence="1">2.1.2.3</ecNumber>
    </submittedName>
</protein>
<dbReference type="SUPFAM" id="SSF53927">
    <property type="entry name" value="Cytidine deaminase-like"/>
    <property type="match status" value="1"/>
</dbReference>
<dbReference type="EC" id="2.1.2.3" evidence="1"/>
<dbReference type="OrthoDB" id="9802065at2"/>
<dbReference type="SMART" id="SM00798">
    <property type="entry name" value="AICARFT_IMPCHas"/>
    <property type="match status" value="1"/>
</dbReference>
<dbReference type="GO" id="GO:0005829">
    <property type="term" value="C:cytosol"/>
    <property type="evidence" value="ECO:0007669"/>
    <property type="project" value="TreeGrafter"/>
</dbReference>
<accession>E1R3B1</accession>
<dbReference type="RefSeq" id="WP_013255005.1">
    <property type="nucleotide sequence ID" value="NC_014364.1"/>
</dbReference>
<dbReference type="InterPro" id="IPR024051">
    <property type="entry name" value="AICAR_Tfase_dup_dom_sf"/>
</dbReference>
<gene>
    <name evidence="1" type="ordered locus">Spirs_2428</name>
</gene>
<dbReference type="GO" id="GO:0003937">
    <property type="term" value="F:IMP cyclohydrolase activity"/>
    <property type="evidence" value="ECO:0007669"/>
    <property type="project" value="InterPro"/>
</dbReference>
<dbReference type="InterPro" id="IPR002695">
    <property type="entry name" value="PurH-like"/>
</dbReference>
<dbReference type="InterPro" id="IPR016193">
    <property type="entry name" value="Cytidine_deaminase-like"/>
</dbReference>
<dbReference type="KEGG" id="ssm:Spirs_2428"/>
<dbReference type="GO" id="GO:0006189">
    <property type="term" value="P:'de novo' IMP biosynthetic process"/>
    <property type="evidence" value="ECO:0007669"/>
    <property type="project" value="TreeGrafter"/>
</dbReference>
<dbReference type="PANTHER" id="PTHR11692:SF0">
    <property type="entry name" value="BIFUNCTIONAL PURINE BIOSYNTHESIS PROTEIN ATIC"/>
    <property type="match status" value="1"/>
</dbReference>
<dbReference type="AlphaFoldDB" id="E1R3B1"/>
<keyword evidence="1" id="KW-0808">Transferase</keyword>
<dbReference type="GO" id="GO:0004643">
    <property type="term" value="F:phosphoribosylaminoimidazolecarboxamide formyltransferase activity"/>
    <property type="evidence" value="ECO:0007669"/>
    <property type="project" value="UniProtKB-EC"/>
</dbReference>